<dbReference type="RefSeq" id="WP_345321817.1">
    <property type="nucleotide sequence ID" value="NZ_BAABGA010000029.1"/>
</dbReference>
<reference evidence="5" key="1">
    <citation type="journal article" date="2019" name="Int. J. Syst. Evol. Microbiol.">
        <title>The Global Catalogue of Microorganisms (GCM) 10K type strain sequencing project: providing services to taxonomists for standard genome sequencing and annotation.</title>
        <authorList>
            <consortium name="The Broad Institute Genomics Platform"/>
            <consortium name="The Broad Institute Genome Sequencing Center for Infectious Disease"/>
            <person name="Wu L."/>
            <person name="Ma J."/>
        </authorList>
    </citation>
    <scope>NUCLEOTIDE SEQUENCE [LARGE SCALE GENOMIC DNA]</scope>
    <source>
        <strain evidence="5">JCM 17759</strain>
    </source>
</reference>
<comment type="caution">
    <text evidence="4">The sequence shown here is derived from an EMBL/GenBank/DDBJ whole genome shotgun (WGS) entry which is preliminary data.</text>
</comment>
<evidence type="ECO:0000259" key="3">
    <source>
        <dbReference type="Pfam" id="PF13360"/>
    </source>
</evidence>
<proteinExistence type="predicted"/>
<dbReference type="InterPro" id="IPR018391">
    <property type="entry name" value="PQQ_b-propeller_rpt"/>
</dbReference>
<feature type="transmembrane region" description="Helical" evidence="2">
    <location>
        <begin position="67"/>
        <end position="87"/>
    </location>
</feature>
<feature type="transmembrane region" description="Helical" evidence="2">
    <location>
        <begin position="93"/>
        <end position="114"/>
    </location>
</feature>
<keyword evidence="5" id="KW-1185">Reference proteome</keyword>
<dbReference type="InterPro" id="IPR015943">
    <property type="entry name" value="WD40/YVTN_repeat-like_dom_sf"/>
</dbReference>
<keyword evidence="2" id="KW-0812">Transmembrane</keyword>
<dbReference type="Proteomes" id="UP001500840">
    <property type="component" value="Unassembled WGS sequence"/>
</dbReference>
<accession>A0ABP8MPL5</accession>
<feature type="domain" description="Pyrrolo-quinoline quinone repeat" evidence="3">
    <location>
        <begin position="187"/>
        <end position="289"/>
    </location>
</feature>
<dbReference type="EMBL" id="BAABGA010000029">
    <property type="protein sequence ID" value="GAA4452230.1"/>
    <property type="molecule type" value="Genomic_DNA"/>
</dbReference>
<dbReference type="SMART" id="SM00564">
    <property type="entry name" value="PQQ"/>
    <property type="match status" value="3"/>
</dbReference>
<organism evidence="4 5">
    <name type="scientific">Novipirellula rosea</name>
    <dbReference type="NCBI Taxonomy" id="1031540"/>
    <lineage>
        <taxon>Bacteria</taxon>
        <taxon>Pseudomonadati</taxon>
        <taxon>Planctomycetota</taxon>
        <taxon>Planctomycetia</taxon>
        <taxon>Pirellulales</taxon>
        <taxon>Pirellulaceae</taxon>
        <taxon>Novipirellula</taxon>
    </lineage>
</organism>
<keyword evidence="2" id="KW-0472">Membrane</keyword>
<protein>
    <submittedName>
        <fullName evidence="4">PQQ-binding-like beta-propeller repeat protein</fullName>
    </submittedName>
</protein>
<name>A0ABP8MPL5_9BACT</name>
<evidence type="ECO:0000256" key="2">
    <source>
        <dbReference type="SAM" id="Phobius"/>
    </source>
</evidence>
<dbReference type="PANTHER" id="PTHR34512">
    <property type="entry name" value="CELL SURFACE PROTEIN"/>
    <property type="match status" value="1"/>
</dbReference>
<evidence type="ECO:0000313" key="5">
    <source>
        <dbReference type="Proteomes" id="UP001500840"/>
    </source>
</evidence>
<evidence type="ECO:0000313" key="4">
    <source>
        <dbReference type="EMBL" id="GAA4452230.1"/>
    </source>
</evidence>
<keyword evidence="2" id="KW-1133">Transmembrane helix</keyword>
<dbReference type="PANTHER" id="PTHR34512:SF30">
    <property type="entry name" value="OUTER MEMBRANE PROTEIN ASSEMBLY FACTOR BAMB"/>
    <property type="match status" value="1"/>
</dbReference>
<feature type="region of interest" description="Disordered" evidence="1">
    <location>
        <begin position="1"/>
        <end position="20"/>
    </location>
</feature>
<feature type="domain" description="Pyrrolo-quinoline quinone repeat" evidence="3">
    <location>
        <begin position="338"/>
        <end position="436"/>
    </location>
</feature>
<gene>
    <name evidence="4" type="ORF">GCM10023156_21260</name>
</gene>
<evidence type="ECO:0000256" key="1">
    <source>
        <dbReference type="SAM" id="MobiDB-lite"/>
    </source>
</evidence>
<sequence>MTDSNQDGVPNPIDDQGRQDDKLAQHTPLAVHREPNFPVRIAVVAITAGVVVFLLQRFVSERDHQNANLFSFGVVAIALLTILFQLFRLARNHGYPLLIPIVAFTAAVVFASLFRFEGFSGEMVPDFKPRFWSVNQPERIPIAAGSTDSLAPLEPSEETIAAEDSTGFLGNSRNGFIAKRQFKVPADAAEAEVLWKQGIGEGWAGFAVSSDRAVTLEQRDTTESLTCYRIGDGALLWAVSHQARHEHPLGGIGPRSTPTIMGERVYALGATGKLWCININTGEEIWSADLLKLAGWNQTQSETAIPWGRSASPLLVDDMCIVPLGGPSDPAIPSSNLAKAGRGLIAFDAANGEIRWSAGEDQISYASPMLLTLAGQRQVVIVNESTVSGHHIDDGVVLWSFEWPGQTNASANCSSVVLADDDRFLVGKGYGGGSALVEVTADADGDLFAKSVWQSGRVLKTKFANTVVIGATAYALSNGSLEAVAIADGEQQWQQPRRERSGQGQILVVEDTMVVQDEAGDVLFVQLDDEQYQLELRLPALTSKTWNVPTIAGRHLIVRNDREVICFLLPERE</sequence>
<dbReference type="SUPFAM" id="SSF50998">
    <property type="entry name" value="Quinoprotein alcohol dehydrogenase-like"/>
    <property type="match status" value="1"/>
</dbReference>
<dbReference type="Gene3D" id="2.130.10.10">
    <property type="entry name" value="YVTN repeat-like/Quinoprotein amine dehydrogenase"/>
    <property type="match status" value="1"/>
</dbReference>
<dbReference type="InterPro" id="IPR002372">
    <property type="entry name" value="PQQ_rpt_dom"/>
</dbReference>
<feature type="transmembrane region" description="Helical" evidence="2">
    <location>
        <begin position="37"/>
        <end position="55"/>
    </location>
</feature>
<dbReference type="Pfam" id="PF13360">
    <property type="entry name" value="PQQ_2"/>
    <property type="match status" value="2"/>
</dbReference>
<dbReference type="InterPro" id="IPR011047">
    <property type="entry name" value="Quinoprotein_ADH-like_sf"/>
</dbReference>